<reference evidence="2" key="1">
    <citation type="submission" date="2021-01" db="EMBL/GenBank/DDBJ databases">
        <title>Whole genome shotgun sequence of Acrocarpospora phusangensis NBRC 108782.</title>
        <authorList>
            <person name="Komaki H."/>
            <person name="Tamura T."/>
        </authorList>
    </citation>
    <scope>NUCLEOTIDE SEQUENCE</scope>
    <source>
        <strain evidence="2">NBRC 108782</strain>
    </source>
</reference>
<evidence type="ECO:0000313" key="3">
    <source>
        <dbReference type="Proteomes" id="UP000640052"/>
    </source>
</evidence>
<dbReference type="EMBL" id="BOOA01000123">
    <property type="protein sequence ID" value="GIH29391.1"/>
    <property type="molecule type" value="Genomic_DNA"/>
</dbReference>
<gene>
    <name evidence="2" type="ORF">Aph01nite_77010</name>
</gene>
<proteinExistence type="predicted"/>
<name>A0A919QKD4_9ACTN</name>
<dbReference type="Proteomes" id="UP000640052">
    <property type="component" value="Unassembled WGS sequence"/>
</dbReference>
<organism evidence="2 3">
    <name type="scientific">Acrocarpospora phusangensis</name>
    <dbReference type="NCBI Taxonomy" id="1070424"/>
    <lineage>
        <taxon>Bacteria</taxon>
        <taxon>Bacillati</taxon>
        <taxon>Actinomycetota</taxon>
        <taxon>Actinomycetes</taxon>
        <taxon>Streptosporangiales</taxon>
        <taxon>Streptosporangiaceae</taxon>
        <taxon>Acrocarpospora</taxon>
    </lineage>
</organism>
<feature type="region of interest" description="Disordered" evidence="1">
    <location>
        <begin position="1"/>
        <end position="32"/>
    </location>
</feature>
<evidence type="ECO:0000256" key="1">
    <source>
        <dbReference type="SAM" id="MobiDB-lite"/>
    </source>
</evidence>
<keyword evidence="3" id="KW-1185">Reference proteome</keyword>
<feature type="compositionally biased region" description="Basic and acidic residues" evidence="1">
    <location>
        <begin position="84"/>
        <end position="99"/>
    </location>
</feature>
<feature type="region of interest" description="Disordered" evidence="1">
    <location>
        <begin position="77"/>
        <end position="105"/>
    </location>
</feature>
<dbReference type="AlphaFoldDB" id="A0A919QKD4"/>
<protein>
    <submittedName>
        <fullName evidence="2">Uncharacterized protein</fullName>
    </submittedName>
</protein>
<sequence length="105" mass="11264">MSSMPMHEVNTYAPGSSRNCNSSQVGTAATTTAAIHTSSADFDNRGEPDTKILSHLSAGYLTGFDMERRRGGFAQMWQGGVSGTEDREPHSGDAPERGPPDVWCM</sequence>
<feature type="compositionally biased region" description="Polar residues" evidence="1">
    <location>
        <begin position="13"/>
        <end position="26"/>
    </location>
</feature>
<comment type="caution">
    <text evidence="2">The sequence shown here is derived from an EMBL/GenBank/DDBJ whole genome shotgun (WGS) entry which is preliminary data.</text>
</comment>
<evidence type="ECO:0000313" key="2">
    <source>
        <dbReference type="EMBL" id="GIH29391.1"/>
    </source>
</evidence>
<accession>A0A919QKD4</accession>